<dbReference type="PANTHER" id="PTHR37305:SF1">
    <property type="entry name" value="MEMBRANE PROTEIN"/>
    <property type="match status" value="1"/>
</dbReference>
<dbReference type="Proteomes" id="UP000293637">
    <property type="component" value="Unassembled WGS sequence"/>
</dbReference>
<sequence length="255" mass="29179">MGSLIKQECFKLSKKKSTWIWPIVIIAIMITLLFISQNSDIMSSEGLIQGGFSGFYWVVILMIVQASTIISMEFHYETIKNVLYRNYSRTSIVISKVITLVIYSLICFIGVIAVTLLLYAISFNDIDLLAPHGSQPPLLNEMLLLAVADFVTMWLVLSLTLLISCAMKGPTLSITIGIFFYFVMSFVAALLTYFNGKWEWFKWNPLNMIMLPQQIVDNDFKEMSHLELHELFIGNIVYIVIFLVLLVFVFKKKNV</sequence>
<evidence type="ECO:0000256" key="1">
    <source>
        <dbReference type="SAM" id="Phobius"/>
    </source>
</evidence>
<dbReference type="Proteomes" id="UP000070063">
    <property type="component" value="Unassembled WGS sequence"/>
</dbReference>
<feature type="transmembrane region" description="Helical" evidence="1">
    <location>
        <begin position="18"/>
        <end position="35"/>
    </location>
</feature>
<dbReference type="GeneID" id="58090933"/>
<dbReference type="RefSeq" id="WP_002460774.1">
    <property type="nucleotide sequence ID" value="NZ_AP021848.1"/>
</dbReference>
<proteinExistence type="predicted"/>
<comment type="caution">
    <text evidence="3">The sequence shown here is derived from an EMBL/GenBank/DDBJ whole genome shotgun (WGS) entry which is preliminary data.</text>
</comment>
<reference evidence="2 4" key="1">
    <citation type="submission" date="2016-01" db="EMBL/GenBank/DDBJ databases">
        <authorList>
            <person name="Mitreva M."/>
            <person name="Pepin K.H."/>
            <person name="Mihindukulasuriya K.A."/>
            <person name="Fulton R."/>
            <person name="Fronick C."/>
            <person name="O'Laughlin M."/>
            <person name="Miner T."/>
            <person name="Herter B."/>
            <person name="Rosa B.A."/>
            <person name="Cordes M."/>
            <person name="Tomlinson C."/>
            <person name="Wollam A."/>
            <person name="Palsikar V.B."/>
            <person name="Mardis E.R."/>
            <person name="Wilson R.K."/>
        </authorList>
    </citation>
    <scope>NUCLEOTIDE SEQUENCE [LARGE SCALE GENOMIC DNA]</scope>
    <source>
        <strain evidence="2 4">MJR7738</strain>
    </source>
</reference>
<feature type="transmembrane region" description="Helical" evidence="1">
    <location>
        <begin position="55"/>
        <end position="76"/>
    </location>
</feature>
<dbReference type="STRING" id="28035.B6N84_00830"/>
<evidence type="ECO:0000313" key="4">
    <source>
        <dbReference type="Proteomes" id="UP000070063"/>
    </source>
</evidence>
<dbReference type="PANTHER" id="PTHR37305">
    <property type="entry name" value="INTEGRAL MEMBRANE PROTEIN-RELATED"/>
    <property type="match status" value="1"/>
</dbReference>
<dbReference type="Pfam" id="PF12730">
    <property type="entry name" value="ABC2_membrane_4"/>
    <property type="match status" value="1"/>
</dbReference>
<dbReference type="EMBL" id="LRQI01000002">
    <property type="protein sequence ID" value="KXA40569.1"/>
    <property type="molecule type" value="Genomic_DNA"/>
</dbReference>
<keyword evidence="1" id="KW-0472">Membrane</keyword>
<feature type="transmembrane region" description="Helical" evidence="1">
    <location>
        <begin position="97"/>
        <end position="122"/>
    </location>
</feature>
<keyword evidence="1" id="KW-0812">Transmembrane</keyword>
<dbReference type="EMBL" id="SCHB01000003">
    <property type="protein sequence ID" value="TBW72605.1"/>
    <property type="molecule type" value="Genomic_DNA"/>
</dbReference>
<gene>
    <name evidence="3" type="ORF">EQ812_06420</name>
    <name evidence="2" type="ORF">HMPREF3225_00006</name>
</gene>
<dbReference type="AlphaFoldDB" id="A0A133QCG7"/>
<keyword evidence="1" id="KW-1133">Transmembrane helix</keyword>
<evidence type="ECO:0000313" key="5">
    <source>
        <dbReference type="Proteomes" id="UP000293637"/>
    </source>
</evidence>
<reference evidence="3 5" key="2">
    <citation type="journal article" date="2019" name="Sci. Transl. Med.">
        <title>Quorum sensing between bacterial species on the skin protects against epidermal injury in atopic dermatitis.</title>
        <authorList>
            <person name="Williams M.R."/>
        </authorList>
    </citation>
    <scope>NUCLEOTIDE SEQUENCE [LARGE SCALE GENOMIC DNA]</scope>
    <source>
        <strain evidence="3 5">E7</strain>
    </source>
</reference>
<evidence type="ECO:0000313" key="2">
    <source>
        <dbReference type="EMBL" id="KXA40569.1"/>
    </source>
</evidence>
<name>A0A133QCG7_STALU</name>
<feature type="transmembrane region" description="Helical" evidence="1">
    <location>
        <begin position="142"/>
        <end position="162"/>
    </location>
</feature>
<protein>
    <submittedName>
        <fullName evidence="3">ABC transporter permease</fullName>
    </submittedName>
</protein>
<evidence type="ECO:0000313" key="3">
    <source>
        <dbReference type="EMBL" id="TBW72605.1"/>
    </source>
</evidence>
<dbReference type="eggNOG" id="COG1277">
    <property type="taxonomic scope" value="Bacteria"/>
</dbReference>
<feature type="transmembrane region" description="Helical" evidence="1">
    <location>
        <begin position="174"/>
        <end position="194"/>
    </location>
</feature>
<accession>A0A133QCG7</accession>
<organism evidence="3 5">
    <name type="scientific">Staphylococcus lugdunensis</name>
    <dbReference type="NCBI Taxonomy" id="28035"/>
    <lineage>
        <taxon>Bacteria</taxon>
        <taxon>Bacillati</taxon>
        <taxon>Bacillota</taxon>
        <taxon>Bacilli</taxon>
        <taxon>Bacillales</taxon>
        <taxon>Staphylococcaceae</taxon>
        <taxon>Staphylococcus</taxon>
    </lineage>
</organism>
<feature type="transmembrane region" description="Helical" evidence="1">
    <location>
        <begin position="231"/>
        <end position="250"/>
    </location>
</feature>